<dbReference type="PANTHER" id="PTHR43567:SF1">
    <property type="entry name" value="FLAVOREDOXIN"/>
    <property type="match status" value="1"/>
</dbReference>
<dbReference type="InterPro" id="IPR012349">
    <property type="entry name" value="Split_barrel_FMN-bd"/>
</dbReference>
<dbReference type="Proteomes" id="UP000716906">
    <property type="component" value="Unassembled WGS sequence"/>
</dbReference>
<dbReference type="InterPro" id="IPR002563">
    <property type="entry name" value="Flavin_Rdtase-like_dom"/>
</dbReference>
<name>A0ABS2EB11_9FIRM</name>
<sequence length="167" mass="18022">MKKIEIASAPVYTSPNPITFICTEKPDGTANLATLAFWTYASTSPGKIIFSLNKGAYTLELLAANKEVVVAVPGMELVNALIGCGTSSGRDVDKTEKFGIPMQKVEGTEIQAPKNCRLLIHASVSQTVDADDHIIHVCDVKNVFADENVEAVFAWNGYAEFAEAQKK</sequence>
<keyword evidence="6" id="KW-1185">Reference proteome</keyword>
<dbReference type="InterPro" id="IPR052174">
    <property type="entry name" value="Flavoredoxin"/>
</dbReference>
<reference evidence="5 6" key="1">
    <citation type="journal article" date="2021" name="Sci. Rep.">
        <title>The distribution of antibiotic resistance genes in chicken gut microbiota commensals.</title>
        <authorList>
            <person name="Juricova H."/>
            <person name="Matiasovicova J."/>
            <person name="Kubasova T."/>
            <person name="Cejkova D."/>
            <person name="Rychlik I."/>
        </authorList>
    </citation>
    <scope>NUCLEOTIDE SEQUENCE [LARGE SCALE GENOMIC DNA]</scope>
    <source>
        <strain evidence="5 6">An773</strain>
    </source>
</reference>
<dbReference type="SUPFAM" id="SSF50475">
    <property type="entry name" value="FMN-binding split barrel"/>
    <property type="match status" value="1"/>
</dbReference>
<proteinExistence type="inferred from homology"/>
<organism evidence="5 6">
    <name type="scientific">Faecalicatena fissicatena</name>
    <dbReference type="NCBI Taxonomy" id="290055"/>
    <lineage>
        <taxon>Bacteria</taxon>
        <taxon>Bacillati</taxon>
        <taxon>Bacillota</taxon>
        <taxon>Clostridia</taxon>
        <taxon>Lachnospirales</taxon>
        <taxon>Lachnospiraceae</taxon>
        <taxon>Faecalicatena</taxon>
    </lineage>
</organism>
<comment type="caution">
    <text evidence="5">The sequence shown here is derived from an EMBL/GenBank/DDBJ whole genome shotgun (WGS) entry which is preliminary data.</text>
</comment>
<dbReference type="RefSeq" id="WP_033124199.1">
    <property type="nucleotide sequence ID" value="NZ_JACLYY010000012.1"/>
</dbReference>
<dbReference type="SMART" id="SM00903">
    <property type="entry name" value="Flavin_Reduct"/>
    <property type="match status" value="1"/>
</dbReference>
<evidence type="ECO:0000256" key="2">
    <source>
        <dbReference type="ARBA" id="ARBA00022630"/>
    </source>
</evidence>
<keyword evidence="2" id="KW-0285">Flavoprotein</keyword>
<dbReference type="Gene3D" id="2.30.110.10">
    <property type="entry name" value="Electron Transport, Fmn-binding Protein, Chain A"/>
    <property type="match status" value="1"/>
</dbReference>
<evidence type="ECO:0000259" key="4">
    <source>
        <dbReference type="SMART" id="SM00903"/>
    </source>
</evidence>
<evidence type="ECO:0000256" key="1">
    <source>
        <dbReference type="ARBA" id="ARBA00001917"/>
    </source>
</evidence>
<evidence type="ECO:0000313" key="6">
    <source>
        <dbReference type="Proteomes" id="UP000716906"/>
    </source>
</evidence>
<comment type="similarity">
    <text evidence="3">Belongs to the flavoredoxin family.</text>
</comment>
<protein>
    <submittedName>
        <fullName evidence="5">Flavin reductase family protein</fullName>
    </submittedName>
</protein>
<accession>A0ABS2EB11</accession>
<evidence type="ECO:0000313" key="5">
    <source>
        <dbReference type="EMBL" id="MBM6738771.1"/>
    </source>
</evidence>
<evidence type="ECO:0000256" key="3">
    <source>
        <dbReference type="ARBA" id="ARBA00038054"/>
    </source>
</evidence>
<dbReference type="Pfam" id="PF01613">
    <property type="entry name" value="Flavin_Reduct"/>
    <property type="match status" value="1"/>
</dbReference>
<gene>
    <name evidence="5" type="ORF">H7U36_11800</name>
</gene>
<dbReference type="PANTHER" id="PTHR43567">
    <property type="entry name" value="FLAVOREDOXIN-RELATED-RELATED"/>
    <property type="match status" value="1"/>
</dbReference>
<feature type="domain" description="Flavin reductase like" evidence="4">
    <location>
        <begin position="14"/>
        <end position="160"/>
    </location>
</feature>
<dbReference type="EMBL" id="JACLYY010000012">
    <property type="protein sequence ID" value="MBM6738771.1"/>
    <property type="molecule type" value="Genomic_DNA"/>
</dbReference>
<comment type="cofactor">
    <cofactor evidence="1">
        <name>FMN</name>
        <dbReference type="ChEBI" id="CHEBI:58210"/>
    </cofactor>
</comment>